<organism evidence="3 4">
    <name type="scientific">Kitasatospora saccharophila</name>
    <dbReference type="NCBI Taxonomy" id="407973"/>
    <lineage>
        <taxon>Bacteria</taxon>
        <taxon>Bacillati</taxon>
        <taxon>Actinomycetota</taxon>
        <taxon>Actinomycetes</taxon>
        <taxon>Kitasatosporales</taxon>
        <taxon>Streptomycetaceae</taxon>
        <taxon>Kitasatospora</taxon>
    </lineage>
</organism>
<dbReference type="Proteomes" id="UP001500897">
    <property type="component" value="Unassembled WGS sequence"/>
</dbReference>
<evidence type="ECO:0000313" key="4">
    <source>
        <dbReference type="Proteomes" id="UP001500897"/>
    </source>
</evidence>
<dbReference type="EMBL" id="BAAANS010000063">
    <property type="protein sequence ID" value="GAA2118618.1"/>
    <property type="molecule type" value="Genomic_DNA"/>
</dbReference>
<gene>
    <name evidence="3" type="ORF">GCM10009759_66060</name>
</gene>
<feature type="repeat" description="TPR" evidence="1">
    <location>
        <begin position="336"/>
        <end position="369"/>
    </location>
</feature>
<sequence>MANHPTPRVPLPAAAGTPTRRPNARLRALLQEARWSGDALAAAVNAVGRENGLDLRYRRPSVAQWLAGSVPRDPVPPLVAEAFSRRLHRGVTAEELGFAPRHGLPGPRRGRPSADAGAPRANLPYRLSALAGIPDRVTGTEYLRVRSPGPTRLVAPHVQAAGKMLALLSRVDHQLGAGAVREQATAYFELTVRPWLGLPGTDAHRRALLQRAAGLAYLCGFANFDEWRHGEAQHWYRLSAALADEAADARALALALRALSVQALELGHPGPALDLAEAALRAGRHLPDSRAFLLGQYAVALAARARPGDALRAVEGAEDALPGATASAATGRYHGATLAYQRGEVHRRLGDIPAAVSSLRASVRLRPGTERRSQALVHARLAETLAARGQLEAACASWQEFVDLRARVASARVERAADRMRSVLLAQRHRGEAERLLAALRVPER</sequence>
<dbReference type="InterPro" id="IPR019734">
    <property type="entry name" value="TPR_rpt"/>
</dbReference>
<name>A0ABN2XXP3_9ACTN</name>
<dbReference type="SUPFAM" id="SSF48452">
    <property type="entry name" value="TPR-like"/>
    <property type="match status" value="1"/>
</dbReference>
<accession>A0ABN2XXP3</accession>
<evidence type="ECO:0000313" key="3">
    <source>
        <dbReference type="EMBL" id="GAA2118618.1"/>
    </source>
</evidence>
<keyword evidence="1" id="KW-0802">TPR repeat</keyword>
<comment type="caution">
    <text evidence="3">The sequence shown here is derived from an EMBL/GenBank/DDBJ whole genome shotgun (WGS) entry which is preliminary data.</text>
</comment>
<dbReference type="Gene3D" id="1.25.40.10">
    <property type="entry name" value="Tetratricopeptide repeat domain"/>
    <property type="match status" value="1"/>
</dbReference>
<feature type="region of interest" description="Disordered" evidence="2">
    <location>
        <begin position="98"/>
        <end position="118"/>
    </location>
</feature>
<protein>
    <recommendedName>
        <fullName evidence="5">Tetratricopeptide repeat protein</fullName>
    </recommendedName>
</protein>
<reference evidence="3 4" key="1">
    <citation type="journal article" date="2019" name="Int. J. Syst. Evol. Microbiol.">
        <title>The Global Catalogue of Microorganisms (GCM) 10K type strain sequencing project: providing services to taxonomists for standard genome sequencing and annotation.</title>
        <authorList>
            <consortium name="The Broad Institute Genomics Platform"/>
            <consortium name="The Broad Institute Genome Sequencing Center for Infectious Disease"/>
            <person name="Wu L."/>
            <person name="Ma J."/>
        </authorList>
    </citation>
    <scope>NUCLEOTIDE SEQUENCE [LARGE SCALE GENOMIC DNA]</scope>
    <source>
        <strain evidence="3 4">JCM 14559</strain>
    </source>
</reference>
<dbReference type="PROSITE" id="PS50005">
    <property type="entry name" value="TPR"/>
    <property type="match status" value="1"/>
</dbReference>
<evidence type="ECO:0000256" key="1">
    <source>
        <dbReference type="PROSITE-ProRule" id="PRU00339"/>
    </source>
</evidence>
<keyword evidence="4" id="KW-1185">Reference proteome</keyword>
<evidence type="ECO:0008006" key="5">
    <source>
        <dbReference type="Google" id="ProtNLM"/>
    </source>
</evidence>
<feature type="region of interest" description="Disordered" evidence="2">
    <location>
        <begin position="1"/>
        <end position="21"/>
    </location>
</feature>
<proteinExistence type="predicted"/>
<evidence type="ECO:0000256" key="2">
    <source>
        <dbReference type="SAM" id="MobiDB-lite"/>
    </source>
</evidence>
<dbReference type="InterPro" id="IPR011990">
    <property type="entry name" value="TPR-like_helical_dom_sf"/>
</dbReference>
<dbReference type="RefSeq" id="WP_344557553.1">
    <property type="nucleotide sequence ID" value="NZ_BAAANS010000063.1"/>
</dbReference>